<name>A0A0N5B1C0_9BILA</name>
<sequence>MEDRRIVEVIRNKKGKVTSATVRMPRKNLEAPVKYLTKPISRLYPLQLRSPETEERCKRSVADPNLQEEQPE</sequence>
<dbReference type="WBParaSite" id="SMUV_0001108301-mRNA-1">
    <property type="protein sequence ID" value="SMUV_0001108301-mRNA-1"/>
    <property type="gene ID" value="SMUV_0001108301"/>
</dbReference>
<reference evidence="3" key="1">
    <citation type="submission" date="2017-02" db="UniProtKB">
        <authorList>
            <consortium name="WormBaseParasite"/>
        </authorList>
    </citation>
    <scope>IDENTIFICATION</scope>
</reference>
<evidence type="ECO:0000313" key="2">
    <source>
        <dbReference type="Proteomes" id="UP000046393"/>
    </source>
</evidence>
<dbReference type="Proteomes" id="UP000046393">
    <property type="component" value="Unplaced"/>
</dbReference>
<feature type="region of interest" description="Disordered" evidence="1">
    <location>
        <begin position="51"/>
        <end position="72"/>
    </location>
</feature>
<evidence type="ECO:0000313" key="3">
    <source>
        <dbReference type="WBParaSite" id="SMUV_0001108301-mRNA-1"/>
    </source>
</evidence>
<dbReference type="AlphaFoldDB" id="A0A0N5B1C0"/>
<keyword evidence="2" id="KW-1185">Reference proteome</keyword>
<feature type="compositionally biased region" description="Basic and acidic residues" evidence="1">
    <location>
        <begin position="51"/>
        <end position="61"/>
    </location>
</feature>
<protein>
    <submittedName>
        <fullName evidence="3">DUF5641 domain-containing protein</fullName>
    </submittedName>
</protein>
<proteinExistence type="predicted"/>
<organism evidence="2 3">
    <name type="scientific">Syphacia muris</name>
    <dbReference type="NCBI Taxonomy" id="451379"/>
    <lineage>
        <taxon>Eukaryota</taxon>
        <taxon>Metazoa</taxon>
        <taxon>Ecdysozoa</taxon>
        <taxon>Nematoda</taxon>
        <taxon>Chromadorea</taxon>
        <taxon>Rhabditida</taxon>
        <taxon>Spirurina</taxon>
        <taxon>Oxyuridomorpha</taxon>
        <taxon>Oxyuroidea</taxon>
        <taxon>Oxyuridae</taxon>
        <taxon>Syphacia</taxon>
    </lineage>
</organism>
<evidence type="ECO:0000256" key="1">
    <source>
        <dbReference type="SAM" id="MobiDB-lite"/>
    </source>
</evidence>
<accession>A0A0N5B1C0</accession>